<organism evidence="6">
    <name type="scientific">bacterium 19NY04SH03</name>
    <dbReference type="NCBI Taxonomy" id="2920647"/>
    <lineage>
        <taxon>Bacteria</taxon>
    </lineage>
</organism>
<feature type="domain" description="3-deoxy-D-manno-octulosonic-acid transferase N-terminal" evidence="5">
    <location>
        <begin position="38"/>
        <end position="216"/>
    </location>
</feature>
<protein>
    <recommendedName>
        <fullName evidence="4">3-deoxy-D-manno-octulosonic acid transferase</fullName>
        <shortName evidence="4">Kdo transferase</shortName>
        <ecNumber evidence="4">2.4.99.12</ecNumber>
    </recommendedName>
    <alternativeName>
        <fullName evidence="4">Lipid IV(A) 3-deoxy-D-manno-octulosonic acid transferase</fullName>
    </alternativeName>
</protein>
<dbReference type="Gene3D" id="3.40.50.11720">
    <property type="entry name" value="3-Deoxy-D-manno-octulosonic-acid transferase, N-terminal domain"/>
    <property type="match status" value="1"/>
</dbReference>
<dbReference type="GO" id="GO:0043842">
    <property type="term" value="F:Kdo transferase activity"/>
    <property type="evidence" value="ECO:0007669"/>
    <property type="project" value="UniProtKB-EC"/>
</dbReference>
<comment type="catalytic activity">
    <reaction evidence="4">
        <text>lipid IVA (E. coli) + CMP-3-deoxy-beta-D-manno-octulosonate = alpha-Kdo-(2-&gt;6)-lipid IVA (E. coli) + CMP + H(+)</text>
        <dbReference type="Rhea" id="RHEA:28066"/>
        <dbReference type="ChEBI" id="CHEBI:15378"/>
        <dbReference type="ChEBI" id="CHEBI:58603"/>
        <dbReference type="ChEBI" id="CHEBI:60364"/>
        <dbReference type="ChEBI" id="CHEBI:60377"/>
        <dbReference type="ChEBI" id="CHEBI:85987"/>
        <dbReference type="EC" id="2.4.99.12"/>
    </reaction>
</comment>
<comment type="function">
    <text evidence="4">Involved in lipopolysaccharide (LPS) biosynthesis. Catalyzes the transfer of 3-deoxy-D-manno-octulosonate (Kdo) residue(s) from CMP-Kdo to lipid IV(A), the tetraacyldisaccharide-1,4'-bisphosphate precursor of lipid A.</text>
</comment>
<evidence type="ECO:0000256" key="3">
    <source>
        <dbReference type="PIRSR" id="PIRSR639901-2"/>
    </source>
</evidence>
<dbReference type="NCBIfam" id="NF004388">
    <property type="entry name" value="PRK05749.1-4"/>
    <property type="match status" value="1"/>
</dbReference>
<dbReference type="Gene3D" id="3.40.50.2000">
    <property type="entry name" value="Glycogen Phosphorylase B"/>
    <property type="match status" value="1"/>
</dbReference>
<proteinExistence type="inferred from homology"/>
<dbReference type="EC" id="2.4.99.12" evidence="4"/>
<name>A0AAU6UI98_UNCXX</name>
<dbReference type="InterPro" id="IPR007507">
    <property type="entry name" value="Glycos_transf_N"/>
</dbReference>
<feature type="site" description="Transition state stabilizer" evidence="3">
    <location>
        <position position="135"/>
    </location>
</feature>
<keyword evidence="4" id="KW-0448">Lipopolysaccharide biosynthesis</keyword>
<dbReference type="FunFam" id="3.40.50.11720:FF:000001">
    <property type="entry name" value="3-deoxy-D-manno-octulosonic acid transferase"/>
    <property type="match status" value="1"/>
</dbReference>
<evidence type="ECO:0000256" key="1">
    <source>
        <dbReference type="ARBA" id="ARBA00022679"/>
    </source>
</evidence>
<evidence type="ECO:0000256" key="4">
    <source>
        <dbReference type="RuleBase" id="RU365103"/>
    </source>
</evidence>
<evidence type="ECO:0000256" key="2">
    <source>
        <dbReference type="PIRSR" id="PIRSR639901-1"/>
    </source>
</evidence>
<keyword evidence="4" id="KW-1003">Cell membrane</keyword>
<dbReference type="GO" id="GO:0005886">
    <property type="term" value="C:plasma membrane"/>
    <property type="evidence" value="ECO:0007669"/>
    <property type="project" value="UniProtKB-SubCell"/>
</dbReference>
<dbReference type="EMBL" id="CP095346">
    <property type="protein sequence ID" value="XAG72900.1"/>
    <property type="molecule type" value="Genomic_DNA"/>
</dbReference>
<accession>A0AAU6UI98</accession>
<dbReference type="InterPro" id="IPR039901">
    <property type="entry name" value="Kdotransferase"/>
</dbReference>
<evidence type="ECO:0000313" key="6">
    <source>
        <dbReference type="EMBL" id="XAG72900.1"/>
    </source>
</evidence>
<gene>
    <name evidence="6" type="primary">waaA</name>
    <name evidence="6" type="ORF">MRN42_13490</name>
</gene>
<dbReference type="PANTHER" id="PTHR42755:SF1">
    <property type="entry name" value="3-DEOXY-D-MANNO-OCTULOSONIC ACID TRANSFERASE, MITOCHONDRIAL-RELATED"/>
    <property type="match status" value="1"/>
</dbReference>
<comment type="subcellular location">
    <subcellularLocation>
        <location evidence="4">Cell membrane</location>
    </subcellularLocation>
</comment>
<dbReference type="GO" id="GO:0009244">
    <property type="term" value="P:lipopolysaccharide core region biosynthetic process"/>
    <property type="evidence" value="ECO:0007669"/>
    <property type="project" value="UniProtKB-UniRule"/>
</dbReference>
<reference evidence="6" key="1">
    <citation type="submission" date="2022-03" db="EMBL/GenBank/DDBJ databases">
        <title>Sea Food Isolates.</title>
        <authorList>
            <person name="Li c."/>
        </authorList>
    </citation>
    <scope>NUCLEOTIDE SEQUENCE</scope>
    <source>
        <strain evidence="6">19NY04SH03</strain>
    </source>
</reference>
<keyword evidence="4" id="KW-0472">Membrane</keyword>
<evidence type="ECO:0000259" key="5">
    <source>
        <dbReference type="Pfam" id="PF04413"/>
    </source>
</evidence>
<feature type="active site" description="Proton acceptor" evidence="2">
    <location>
        <position position="66"/>
    </location>
</feature>
<dbReference type="Pfam" id="PF04413">
    <property type="entry name" value="Glycos_transf_N"/>
    <property type="match status" value="1"/>
</dbReference>
<comment type="pathway">
    <text evidence="4">Bacterial outer membrane biogenesis; LPS core biosynthesis.</text>
</comment>
<feature type="site" description="Transition state stabilizer" evidence="3">
    <location>
        <position position="213"/>
    </location>
</feature>
<dbReference type="GO" id="GO:0009245">
    <property type="term" value="P:lipid A biosynthetic process"/>
    <property type="evidence" value="ECO:0007669"/>
    <property type="project" value="TreeGrafter"/>
</dbReference>
<dbReference type="PANTHER" id="PTHR42755">
    <property type="entry name" value="3-DEOXY-MANNO-OCTULOSONATE CYTIDYLYLTRANSFERASE"/>
    <property type="match status" value="1"/>
</dbReference>
<comment type="similarity">
    <text evidence="4">Belongs to the glycosyltransferase group 1 family.</text>
</comment>
<keyword evidence="1 4" id="KW-0808">Transferase</keyword>
<dbReference type="InterPro" id="IPR038107">
    <property type="entry name" value="Glycos_transf_N_sf"/>
</dbReference>
<sequence length="433" mass="48296">MKNRLIRWGYTLLLALLSPIFLWGLYRSKANKPQFGSRWKEHFGITPPLSHSGQGVIWIHAVSVGEVISSRGLIKALSEQYPQRRVLITTTTSTGAQQVKAFDPLLEHRYMPIDFSYCIGSFLRRIKPSILLIIETELWPNTLHTVAQSGVPIIVVNGRLSEKSLNNYRKLSALIRPALDHITCLLSVHQQDAQRFESLGVAKEKVWVTGSLKYDITLDPALPSQAGHLREQLGNHRAIFIAASTHEGEDEQVLAAYRDAKSHIPELLLVLVPRHPERFNSVAALILQQGFNLVRRTKQDSEKLADTVDVYLADTMGEMMLLLAASDVVFMGGSLLGKKVGGHNFIEPAILAKPIFTGPSFFNFADLARQLISSKALMVIDDPQHLAQSIVNCLQNSNSWQSKAQAGYDIVIQNQGALQKTMQAIMPIIEREQ</sequence>
<dbReference type="SUPFAM" id="SSF53756">
    <property type="entry name" value="UDP-Glycosyltransferase/glycogen phosphorylase"/>
    <property type="match status" value="1"/>
</dbReference>
<keyword evidence="6" id="KW-0328">Glycosyltransferase</keyword>
<dbReference type="AlphaFoldDB" id="A0AAU6UI98"/>